<name>A0AB37DD62_STRSL</name>
<sequence>MRFISKSDRDLAFEQALLRYDIIKKGLLKISKEELSSAQETTLEELDEMSGVVKQLTCGEAVADLIAYAFLDDMELNWEFSQASDS</sequence>
<proteinExistence type="predicted"/>
<gene>
    <name evidence="1" type="ORF">BSR19_11440</name>
</gene>
<evidence type="ECO:0000313" key="1">
    <source>
        <dbReference type="EMBL" id="QGU81731.1"/>
    </source>
</evidence>
<protein>
    <submittedName>
        <fullName evidence="1">Uncharacterized protein</fullName>
    </submittedName>
</protein>
<accession>A0AB37DD62</accession>
<dbReference type="AlphaFoldDB" id="A0AB37DD62"/>
<geneLocation type="plasmid" evidence="2"/>
<dbReference type="Proteomes" id="UP000422997">
    <property type="component" value="Plasmid unnamed"/>
</dbReference>
<evidence type="ECO:0000313" key="2">
    <source>
        <dbReference type="Proteomes" id="UP000422997"/>
    </source>
</evidence>
<keyword evidence="1" id="KW-0614">Plasmid</keyword>
<organism evidence="1 2">
    <name type="scientific">Streptococcus salivarius</name>
    <dbReference type="NCBI Taxonomy" id="1304"/>
    <lineage>
        <taxon>Bacteria</taxon>
        <taxon>Bacillati</taxon>
        <taxon>Bacillota</taxon>
        <taxon>Bacilli</taxon>
        <taxon>Lactobacillales</taxon>
        <taxon>Streptococcaceae</taxon>
        <taxon>Streptococcus</taxon>
    </lineage>
</organism>
<dbReference type="RefSeq" id="WP_156247196.1">
    <property type="nucleotide sequence ID" value="NZ_CP018188.1"/>
</dbReference>
<reference evidence="1 2" key="1">
    <citation type="submission" date="2016-11" db="EMBL/GenBank/DDBJ databases">
        <title>The potential of Streptococcus salivarius to inhibit the production of volatile sulphur compounds in the oral cavity.</title>
        <authorList>
            <person name="Sun L."/>
            <person name="Li Z."/>
            <person name="Jin D."/>
            <person name="Zhao H."/>
        </authorList>
    </citation>
    <scope>NUCLEOTIDE SEQUENCE [LARGE SCALE GENOMIC DNA]</scope>
    <source>
        <strain evidence="1 2">ICDC2</strain>
        <plasmid evidence="2">Plasmid</plasmid>
    </source>
</reference>
<dbReference type="EMBL" id="CP018188">
    <property type="protein sequence ID" value="QGU81731.1"/>
    <property type="molecule type" value="Genomic_DNA"/>
</dbReference>